<dbReference type="eggNOG" id="ENOG502Z7PD">
    <property type="taxonomic scope" value="Bacteria"/>
</dbReference>
<protein>
    <recommendedName>
        <fullName evidence="4">Cell shape-determining protein</fullName>
    </recommendedName>
</protein>
<name>K0AUQ2_GOTA9</name>
<feature type="transmembrane region" description="Helical" evidence="1">
    <location>
        <begin position="63"/>
        <end position="84"/>
    </location>
</feature>
<evidence type="ECO:0008006" key="4">
    <source>
        <dbReference type="Google" id="ProtNLM"/>
    </source>
</evidence>
<keyword evidence="1" id="KW-0812">Transmembrane</keyword>
<feature type="transmembrane region" description="Helical" evidence="1">
    <location>
        <begin position="7"/>
        <end position="27"/>
    </location>
</feature>
<feature type="transmembrane region" description="Helical" evidence="1">
    <location>
        <begin position="33"/>
        <end position="51"/>
    </location>
</feature>
<dbReference type="Proteomes" id="UP000006094">
    <property type="component" value="Chromosome"/>
</dbReference>
<keyword evidence="1" id="KW-0472">Membrane</keyword>
<dbReference type="HOGENOM" id="CLU_015927_0_0_9"/>
<keyword evidence="1" id="KW-1133">Transmembrane helix</keyword>
<evidence type="ECO:0000313" key="2">
    <source>
        <dbReference type="EMBL" id="AFS77608.1"/>
    </source>
</evidence>
<keyword evidence="3" id="KW-1185">Reference proteome</keyword>
<evidence type="ECO:0000256" key="1">
    <source>
        <dbReference type="SAM" id="Phobius"/>
    </source>
</evidence>
<dbReference type="EMBL" id="CP003326">
    <property type="protein sequence ID" value="AFS77608.1"/>
    <property type="molecule type" value="Genomic_DNA"/>
</dbReference>
<dbReference type="RefSeq" id="WP_014966745.1">
    <property type="nucleotide sequence ID" value="NC_018664.1"/>
</dbReference>
<dbReference type="PATRIC" id="fig|1128398.3.peg.559"/>
<dbReference type="AlphaFoldDB" id="K0AUQ2"/>
<dbReference type="KEGG" id="cad:Curi_c05330"/>
<gene>
    <name evidence="2" type="ordered locus">Curi_c05330</name>
</gene>
<reference evidence="2 3" key="1">
    <citation type="journal article" date="2012" name="PLoS ONE">
        <title>The purine-utilizing bacterium Clostridium acidurici 9a: a genome-guided metabolic reconsideration.</title>
        <authorList>
            <person name="Hartwich K."/>
            <person name="Poehlein A."/>
            <person name="Daniel R."/>
        </authorList>
    </citation>
    <scope>NUCLEOTIDE SEQUENCE [LARGE SCALE GENOMIC DNA]</scope>
    <source>
        <strain evidence="3">ATCC 7906 / DSM 604 / BCRC 14475 / CIP 104303 / KCTC 5404 / NCIMB 10678 / 9a</strain>
    </source>
</reference>
<proteinExistence type="predicted"/>
<evidence type="ECO:0000313" key="3">
    <source>
        <dbReference type="Proteomes" id="UP000006094"/>
    </source>
</evidence>
<organism evidence="2 3">
    <name type="scientific">Gottschalkia acidurici (strain ATCC 7906 / DSM 604 / BCRC 14475 / CIP 104303 / KCTC 5404 / NCIMB 10678 / 9a)</name>
    <name type="common">Clostridium acidurici</name>
    <dbReference type="NCBI Taxonomy" id="1128398"/>
    <lineage>
        <taxon>Bacteria</taxon>
        <taxon>Bacillati</taxon>
        <taxon>Bacillota</taxon>
        <taxon>Tissierellia</taxon>
        <taxon>Tissierellales</taxon>
        <taxon>Gottschalkiaceae</taxon>
        <taxon>Gottschalkia</taxon>
    </lineage>
</organism>
<sequence length="524" mass="59397">MSKFRIKLNLLALLLTLVLYYIFLPPINIYSESFYISLIPVLAIFAIVNLPNPTSAESSSHRISKYFFIIIFALIIVVVFGRVFSSPIFNAKKYANLLDKKESTFSEDVKQVDFNQLPTVDRDTAQKLGSRKMGEMGNLVSQYNIDSSYSQVNIAGKPVRVSPLEYSSLFKWFSNRNKGIPYYISVDMVTQEANLNKLDKPIKYSFSDKFSRDILRHIRFAYPTYIFEDVNFEIDDKGNPYWIVSVLEPKIGLFGGKDLKSLLVVDATNGKIEEYNKENVPTWIDRVYSADLVLDQLEYNGKYQNGFLNSKFKQEGVTVPTEGYNYLSIDEDIYLYTGITSVISDESNIGFVLVNMRTKETKFYPVSSAEEYSVMDSAAGSVQEKNYKATFPILINVNDRPTYFMSLKDNAGLTKMFALVDAQSYQKVATGNSISEVVSNYNKINSSLVQDNKSVEEKTIVVSEVNNVVIDGNTVYLIKSQQDDIIYITNISVSKELAFIKPGDTVKLKGVLAKNQFNVTEFLK</sequence>
<accession>K0AUQ2</accession>